<dbReference type="STRING" id="1257118.L8HCV2"/>
<keyword evidence="3" id="KW-0009">Actin-binding</keyword>
<dbReference type="RefSeq" id="XP_004348720.1">
    <property type="nucleotide sequence ID" value="XM_004348670.1"/>
</dbReference>
<dbReference type="Proteomes" id="UP000011083">
    <property type="component" value="Unassembled WGS sequence"/>
</dbReference>
<evidence type="ECO:0000256" key="3">
    <source>
        <dbReference type="ARBA" id="ARBA00023203"/>
    </source>
</evidence>
<dbReference type="InterPro" id="IPR029006">
    <property type="entry name" value="ADF-H/Gelsolin-like_dom_sf"/>
</dbReference>
<keyword evidence="9" id="KW-1185">Reference proteome</keyword>
<dbReference type="InterPro" id="IPR002108">
    <property type="entry name" value="ADF-H"/>
</dbReference>
<evidence type="ECO:0000256" key="1">
    <source>
        <dbReference type="ARBA" id="ARBA00004245"/>
    </source>
</evidence>
<dbReference type="AlphaFoldDB" id="L8HCV2"/>
<evidence type="ECO:0000256" key="4">
    <source>
        <dbReference type="ARBA" id="ARBA00023212"/>
    </source>
</evidence>
<dbReference type="GO" id="GO:0051015">
    <property type="term" value="F:actin filament binding"/>
    <property type="evidence" value="ECO:0007669"/>
    <property type="project" value="TreeGrafter"/>
</dbReference>
<dbReference type="GO" id="GO:0030427">
    <property type="term" value="C:site of polarized growth"/>
    <property type="evidence" value="ECO:0007669"/>
    <property type="project" value="TreeGrafter"/>
</dbReference>
<dbReference type="PANTHER" id="PTHR10829:SF56">
    <property type="entry name" value="ADF-H DOMAIN-CONTAINING PROTEIN"/>
    <property type="match status" value="1"/>
</dbReference>
<accession>L8HCV2</accession>
<comment type="subcellular location">
    <subcellularLocation>
        <location evidence="1">Cytoplasm</location>
        <location evidence="1">Cytoskeleton</location>
    </subcellularLocation>
</comment>
<feature type="domain" description="ADF-H" evidence="7">
    <location>
        <begin position="1"/>
        <end position="118"/>
    </location>
</feature>
<keyword evidence="2" id="KW-0963">Cytoplasm</keyword>
<dbReference type="GO" id="GO:0005884">
    <property type="term" value="C:actin filament"/>
    <property type="evidence" value="ECO:0007669"/>
    <property type="project" value="TreeGrafter"/>
</dbReference>
<dbReference type="SUPFAM" id="SSF55753">
    <property type="entry name" value="Actin depolymerizing proteins"/>
    <property type="match status" value="1"/>
</dbReference>
<evidence type="ECO:0000256" key="2">
    <source>
        <dbReference type="ARBA" id="ARBA00022490"/>
    </source>
</evidence>
<dbReference type="Gene3D" id="3.40.20.10">
    <property type="entry name" value="Severin"/>
    <property type="match status" value="1"/>
</dbReference>
<dbReference type="SMART" id="SM00102">
    <property type="entry name" value="ADF"/>
    <property type="match status" value="1"/>
</dbReference>
<evidence type="ECO:0000256" key="5">
    <source>
        <dbReference type="ARBA" id="ARBA00038052"/>
    </source>
</evidence>
<dbReference type="GO" id="GO:0030864">
    <property type="term" value="C:cortical actin cytoskeleton"/>
    <property type="evidence" value="ECO:0007669"/>
    <property type="project" value="TreeGrafter"/>
</dbReference>
<dbReference type="KEGG" id="acan:ACA1_035360"/>
<organism evidence="8 9">
    <name type="scientific">Acanthamoeba castellanii (strain ATCC 30010 / Neff)</name>
    <dbReference type="NCBI Taxonomy" id="1257118"/>
    <lineage>
        <taxon>Eukaryota</taxon>
        <taxon>Amoebozoa</taxon>
        <taxon>Discosea</taxon>
        <taxon>Longamoebia</taxon>
        <taxon>Centramoebida</taxon>
        <taxon>Acanthamoebidae</taxon>
        <taxon>Acanthamoeba</taxon>
    </lineage>
</organism>
<dbReference type="PROSITE" id="PS51263">
    <property type="entry name" value="ADF_H"/>
    <property type="match status" value="1"/>
</dbReference>
<dbReference type="PANTHER" id="PTHR10829">
    <property type="entry name" value="CORTACTIN AND DREBRIN"/>
    <property type="match status" value="1"/>
</dbReference>
<keyword evidence="4" id="KW-0206">Cytoskeleton</keyword>
<dbReference type="FunFam" id="3.40.20.10:FF:000018">
    <property type="entry name" value="Coactosin-like 1"/>
    <property type="match status" value="1"/>
</dbReference>
<evidence type="ECO:0000313" key="8">
    <source>
        <dbReference type="EMBL" id="ELR22206.1"/>
    </source>
</evidence>
<proteinExistence type="inferred from homology"/>
<dbReference type="EMBL" id="KB007886">
    <property type="protein sequence ID" value="ELR22206.1"/>
    <property type="molecule type" value="Genomic_DNA"/>
</dbReference>
<sequence length="131" mass="14412">MKSPSSTMLMAVAGYDKDAKDKIVLEATGTGSLDELAGHFHEDACQFAYLRVTTGDEESKRAKFVFIAWTGPKAGILRKAKVSVHKANMKQVFRDFAVETQFSEHDDIDQQKLIQTVVKAGGANYMGQSSH</sequence>
<dbReference type="OMA" id="WIGPNCK"/>
<evidence type="ECO:0000313" key="9">
    <source>
        <dbReference type="Proteomes" id="UP000011083"/>
    </source>
</evidence>
<comment type="similarity">
    <text evidence="5">Belongs to the actin-binding proteins ADF family. Coactosin subfamily.</text>
</comment>
<dbReference type="OrthoDB" id="20822at2759"/>
<evidence type="ECO:0000256" key="6">
    <source>
        <dbReference type="ARBA" id="ARBA00069392"/>
    </source>
</evidence>
<gene>
    <name evidence="8" type="ORF">ACA1_035360</name>
</gene>
<dbReference type="CDD" id="cd11282">
    <property type="entry name" value="ADF_coactosin_like"/>
    <property type="match status" value="1"/>
</dbReference>
<dbReference type="Pfam" id="PF00241">
    <property type="entry name" value="Cofilin_ADF"/>
    <property type="match status" value="1"/>
</dbReference>
<reference evidence="8 9" key="1">
    <citation type="journal article" date="2013" name="Genome Biol.">
        <title>Genome of Acanthamoeba castellanii highlights extensive lateral gene transfer and early evolution of tyrosine kinase signaling.</title>
        <authorList>
            <person name="Clarke M."/>
            <person name="Lohan A.J."/>
            <person name="Liu B."/>
            <person name="Lagkouvardos I."/>
            <person name="Roy S."/>
            <person name="Zafar N."/>
            <person name="Bertelli C."/>
            <person name="Schilde C."/>
            <person name="Kianianmomeni A."/>
            <person name="Burglin T.R."/>
            <person name="Frech C."/>
            <person name="Turcotte B."/>
            <person name="Kopec K.O."/>
            <person name="Synnott J.M."/>
            <person name="Choo C."/>
            <person name="Paponov I."/>
            <person name="Finkler A."/>
            <person name="Soon Heng Tan C."/>
            <person name="Hutchins A.P."/>
            <person name="Weinmeier T."/>
            <person name="Rattei T."/>
            <person name="Chu J.S."/>
            <person name="Gimenez G."/>
            <person name="Irimia M."/>
            <person name="Rigden D.J."/>
            <person name="Fitzpatrick D.A."/>
            <person name="Lorenzo-Morales J."/>
            <person name="Bateman A."/>
            <person name="Chiu C.H."/>
            <person name="Tang P."/>
            <person name="Hegemann P."/>
            <person name="Fromm H."/>
            <person name="Raoult D."/>
            <person name="Greub G."/>
            <person name="Miranda-Saavedra D."/>
            <person name="Chen N."/>
            <person name="Nash P."/>
            <person name="Ginger M.L."/>
            <person name="Horn M."/>
            <person name="Schaap P."/>
            <person name="Caler L."/>
            <person name="Loftus B."/>
        </authorList>
    </citation>
    <scope>NUCLEOTIDE SEQUENCE [LARGE SCALE GENOMIC DNA]</scope>
    <source>
        <strain evidence="8 9">Neff</strain>
    </source>
</reference>
<name>L8HCV2_ACACF</name>
<dbReference type="GeneID" id="14923134"/>
<protein>
    <recommendedName>
        <fullName evidence="6">Coactosin</fullName>
    </recommendedName>
</protein>
<dbReference type="GO" id="GO:0030833">
    <property type="term" value="P:regulation of actin filament polymerization"/>
    <property type="evidence" value="ECO:0007669"/>
    <property type="project" value="TreeGrafter"/>
</dbReference>
<evidence type="ECO:0000259" key="7">
    <source>
        <dbReference type="PROSITE" id="PS51263"/>
    </source>
</evidence>
<dbReference type="VEuPathDB" id="AmoebaDB:ACA1_035360"/>